<dbReference type="RefSeq" id="WP_132974162.1">
    <property type="nucleotide sequence ID" value="NZ_SMFX01000001.1"/>
</dbReference>
<dbReference type="CDD" id="cd03354">
    <property type="entry name" value="LbH_SAT"/>
    <property type="match status" value="1"/>
</dbReference>
<evidence type="ECO:0000313" key="7">
    <source>
        <dbReference type="Proteomes" id="UP000295707"/>
    </source>
</evidence>
<sequence length="195" mass="21592">MRLLDDLDAYAFRKGWPKWAVVLVPFVYPCSWPIIVYRFGAWVVRLKYKWLKIPLYIIYFPLKRLMEVLTTIDISEYAEIGKGFYIAHLGNIIIGHHIRIGEHASMHQGVTIGGSGKGGRFPSIGDRVYFGAGAKILGPVEIGDNVVIGANAVVNRDVADQAVVAGIPATTISDRGSDDFIHFRGKEITSESSDD</sequence>
<dbReference type="OrthoDB" id="9801456at2"/>
<dbReference type="InterPro" id="IPR011004">
    <property type="entry name" value="Trimer_LpxA-like_sf"/>
</dbReference>
<keyword evidence="5" id="KW-1133">Transmembrane helix</keyword>
<reference evidence="6 7" key="1">
    <citation type="submission" date="2019-03" db="EMBL/GenBank/DDBJ databases">
        <title>Genomic Encyclopedia of Type Strains, Phase IV (KMG-IV): sequencing the most valuable type-strain genomes for metagenomic binning, comparative biology and taxonomic classification.</title>
        <authorList>
            <person name="Goeker M."/>
        </authorList>
    </citation>
    <scope>NUCLEOTIDE SEQUENCE [LARGE SCALE GENOMIC DNA]</scope>
    <source>
        <strain evidence="6 7">DSM 19610</strain>
    </source>
</reference>
<keyword evidence="5" id="KW-0472">Membrane</keyword>
<dbReference type="InterPro" id="IPR001451">
    <property type="entry name" value="Hexapep"/>
</dbReference>
<dbReference type="SUPFAM" id="SSF51161">
    <property type="entry name" value="Trimeric LpxA-like enzymes"/>
    <property type="match status" value="1"/>
</dbReference>
<dbReference type="EMBL" id="SMFX01000001">
    <property type="protein sequence ID" value="TCK19467.1"/>
    <property type="molecule type" value="Genomic_DNA"/>
</dbReference>
<evidence type="ECO:0000256" key="2">
    <source>
        <dbReference type="ARBA" id="ARBA00022679"/>
    </source>
</evidence>
<evidence type="ECO:0000256" key="5">
    <source>
        <dbReference type="SAM" id="Phobius"/>
    </source>
</evidence>
<dbReference type="InterPro" id="IPR005881">
    <property type="entry name" value="Ser_O-AcTrfase"/>
</dbReference>
<keyword evidence="3 4" id="KW-0012">Acyltransferase</keyword>
<organism evidence="6 7">
    <name type="scientific">Thiogranum longum</name>
    <dbReference type="NCBI Taxonomy" id="1537524"/>
    <lineage>
        <taxon>Bacteria</taxon>
        <taxon>Pseudomonadati</taxon>
        <taxon>Pseudomonadota</taxon>
        <taxon>Gammaproteobacteria</taxon>
        <taxon>Chromatiales</taxon>
        <taxon>Ectothiorhodospiraceae</taxon>
        <taxon>Thiogranum</taxon>
    </lineage>
</organism>
<dbReference type="Gene3D" id="2.160.10.10">
    <property type="entry name" value="Hexapeptide repeat proteins"/>
    <property type="match status" value="1"/>
</dbReference>
<dbReference type="PIRSF" id="PIRSF000441">
    <property type="entry name" value="CysE"/>
    <property type="match status" value="1"/>
</dbReference>
<evidence type="ECO:0000313" key="6">
    <source>
        <dbReference type="EMBL" id="TCK19467.1"/>
    </source>
</evidence>
<comment type="similarity">
    <text evidence="1 4">Belongs to the transferase hexapeptide repeat family.</text>
</comment>
<feature type="transmembrane region" description="Helical" evidence="5">
    <location>
        <begin position="20"/>
        <end position="44"/>
    </location>
</feature>
<evidence type="ECO:0000256" key="1">
    <source>
        <dbReference type="ARBA" id="ARBA00007274"/>
    </source>
</evidence>
<dbReference type="InterPro" id="IPR045304">
    <property type="entry name" value="LbH_SAT"/>
</dbReference>
<dbReference type="GO" id="GO:0005737">
    <property type="term" value="C:cytoplasm"/>
    <property type="evidence" value="ECO:0007669"/>
    <property type="project" value="InterPro"/>
</dbReference>
<evidence type="ECO:0000256" key="3">
    <source>
        <dbReference type="ARBA" id="ARBA00023315"/>
    </source>
</evidence>
<keyword evidence="7" id="KW-1185">Reference proteome</keyword>
<dbReference type="PANTHER" id="PTHR42811">
    <property type="entry name" value="SERINE ACETYLTRANSFERASE"/>
    <property type="match status" value="1"/>
</dbReference>
<comment type="caution">
    <text evidence="6">The sequence shown here is derived from an EMBL/GenBank/DDBJ whole genome shotgun (WGS) entry which is preliminary data.</text>
</comment>
<gene>
    <name evidence="6" type="ORF">DFR30_2778</name>
</gene>
<proteinExistence type="inferred from homology"/>
<evidence type="ECO:0000256" key="4">
    <source>
        <dbReference type="PIRNR" id="PIRNR000441"/>
    </source>
</evidence>
<protein>
    <recommendedName>
        <fullName evidence="4">Serine acetyltransferase</fullName>
        <ecNumber evidence="4">2.3.1.30</ecNumber>
    </recommendedName>
</protein>
<comment type="catalytic activity">
    <reaction evidence="4">
        <text>L-serine + acetyl-CoA = O-acetyl-L-serine + CoA</text>
        <dbReference type="Rhea" id="RHEA:24560"/>
        <dbReference type="ChEBI" id="CHEBI:33384"/>
        <dbReference type="ChEBI" id="CHEBI:57287"/>
        <dbReference type="ChEBI" id="CHEBI:57288"/>
        <dbReference type="ChEBI" id="CHEBI:58340"/>
        <dbReference type="EC" id="2.3.1.30"/>
    </reaction>
</comment>
<name>A0A4R1HBU9_9GAMM</name>
<accession>A0A4R1HBU9</accession>
<dbReference type="AlphaFoldDB" id="A0A4R1HBU9"/>
<keyword evidence="2 4" id="KW-0808">Transferase</keyword>
<dbReference type="Proteomes" id="UP000295707">
    <property type="component" value="Unassembled WGS sequence"/>
</dbReference>
<keyword evidence="5" id="KW-0812">Transmembrane</keyword>
<dbReference type="GO" id="GO:0009001">
    <property type="term" value="F:serine O-acetyltransferase activity"/>
    <property type="evidence" value="ECO:0007669"/>
    <property type="project" value="UniProtKB-EC"/>
</dbReference>
<dbReference type="GO" id="GO:0006535">
    <property type="term" value="P:cysteine biosynthetic process from serine"/>
    <property type="evidence" value="ECO:0007669"/>
    <property type="project" value="InterPro"/>
</dbReference>
<dbReference type="EC" id="2.3.1.30" evidence="4"/>
<dbReference type="Pfam" id="PF00132">
    <property type="entry name" value="Hexapep"/>
    <property type="match status" value="1"/>
</dbReference>